<feature type="compositionally biased region" description="Acidic residues" evidence="8">
    <location>
        <begin position="258"/>
        <end position="275"/>
    </location>
</feature>
<feature type="region of interest" description="Disordered" evidence="8">
    <location>
        <begin position="337"/>
        <end position="363"/>
    </location>
</feature>
<feature type="region of interest" description="Disordered" evidence="8">
    <location>
        <begin position="171"/>
        <end position="316"/>
    </location>
</feature>
<dbReference type="InterPro" id="IPR000330">
    <property type="entry name" value="SNF2_N"/>
</dbReference>
<dbReference type="InterPro" id="IPR027417">
    <property type="entry name" value="P-loop_NTPase"/>
</dbReference>
<dbReference type="GO" id="GO:0016887">
    <property type="term" value="F:ATP hydrolysis activity"/>
    <property type="evidence" value="ECO:0007669"/>
    <property type="project" value="TreeGrafter"/>
</dbReference>
<dbReference type="Proteomes" id="UP000054248">
    <property type="component" value="Unassembled WGS sequence"/>
</dbReference>
<dbReference type="GO" id="GO:0005634">
    <property type="term" value="C:nucleus"/>
    <property type="evidence" value="ECO:0007669"/>
    <property type="project" value="UniProtKB-SubCell"/>
</dbReference>
<dbReference type="SUPFAM" id="SSF54160">
    <property type="entry name" value="Chromo domain-like"/>
    <property type="match status" value="1"/>
</dbReference>
<dbReference type="Gene3D" id="3.40.50.10810">
    <property type="entry name" value="Tandem AAA-ATPase domain"/>
    <property type="match status" value="1"/>
</dbReference>
<feature type="region of interest" description="Disordered" evidence="8">
    <location>
        <begin position="713"/>
        <end position="752"/>
    </location>
</feature>
<feature type="compositionally biased region" description="Basic and acidic residues" evidence="8">
    <location>
        <begin position="1463"/>
        <end position="1473"/>
    </location>
</feature>
<comment type="subcellular location">
    <subcellularLocation>
        <location evidence="1">Nucleus</location>
    </subcellularLocation>
</comment>
<dbReference type="InterPro" id="IPR001650">
    <property type="entry name" value="Helicase_C-like"/>
</dbReference>
<dbReference type="PROSITE" id="PS51192">
    <property type="entry name" value="HELICASE_ATP_BIND_1"/>
    <property type="match status" value="1"/>
</dbReference>
<feature type="compositionally biased region" description="Low complexity" evidence="8">
    <location>
        <begin position="1496"/>
        <end position="1511"/>
    </location>
</feature>
<dbReference type="GO" id="GO:0005524">
    <property type="term" value="F:ATP binding"/>
    <property type="evidence" value="ECO:0007669"/>
    <property type="project" value="UniProtKB-KW"/>
</dbReference>
<feature type="region of interest" description="Disordered" evidence="8">
    <location>
        <begin position="1750"/>
        <end position="1787"/>
    </location>
</feature>
<dbReference type="Pfam" id="PF23615">
    <property type="entry name" value="Chromo_MIT1"/>
    <property type="match status" value="1"/>
</dbReference>
<dbReference type="EMBL" id="KN822946">
    <property type="protein sequence ID" value="KIO33868.1"/>
    <property type="molecule type" value="Genomic_DNA"/>
</dbReference>
<dbReference type="GO" id="GO:0140658">
    <property type="term" value="F:ATP-dependent chromatin remodeler activity"/>
    <property type="evidence" value="ECO:0007669"/>
    <property type="project" value="TreeGrafter"/>
</dbReference>
<feature type="region of interest" description="Disordered" evidence="8">
    <location>
        <begin position="1654"/>
        <end position="1679"/>
    </location>
</feature>
<dbReference type="Pfam" id="PF15446">
    <property type="entry name" value="zf-PHD-like"/>
    <property type="match status" value="1"/>
</dbReference>
<feature type="compositionally biased region" description="Basic and acidic residues" evidence="8">
    <location>
        <begin position="843"/>
        <end position="857"/>
    </location>
</feature>
<feature type="coiled-coil region" evidence="7">
    <location>
        <begin position="1600"/>
        <end position="1636"/>
    </location>
</feature>
<dbReference type="SMART" id="SM00298">
    <property type="entry name" value="CHROMO"/>
    <property type="match status" value="1"/>
</dbReference>
<dbReference type="SMART" id="SM00487">
    <property type="entry name" value="DEXDc"/>
    <property type="match status" value="1"/>
</dbReference>
<feature type="region of interest" description="Disordered" evidence="8">
    <location>
        <begin position="839"/>
        <end position="862"/>
    </location>
</feature>
<dbReference type="InterPro" id="IPR049730">
    <property type="entry name" value="SNF2/RAD54-like_C"/>
</dbReference>
<dbReference type="PANTHER" id="PTHR45623:SF17">
    <property type="entry name" value="CHROMODOMAIN-HELICASE-DNA-BINDING PROTEIN 3-RELATED"/>
    <property type="match status" value="1"/>
</dbReference>
<feature type="region of interest" description="Disordered" evidence="8">
    <location>
        <begin position="449"/>
        <end position="482"/>
    </location>
</feature>
<feature type="region of interest" description="Disordered" evidence="8">
    <location>
        <begin position="1440"/>
        <end position="1558"/>
    </location>
</feature>
<evidence type="ECO:0000313" key="12">
    <source>
        <dbReference type="Proteomes" id="UP000054248"/>
    </source>
</evidence>
<evidence type="ECO:0000256" key="3">
    <source>
        <dbReference type="ARBA" id="ARBA00022741"/>
    </source>
</evidence>
<dbReference type="GO" id="GO:0003682">
    <property type="term" value="F:chromatin binding"/>
    <property type="evidence" value="ECO:0007669"/>
    <property type="project" value="TreeGrafter"/>
</dbReference>
<reference evidence="11 12" key="1">
    <citation type="submission" date="2014-04" db="EMBL/GenBank/DDBJ databases">
        <authorList>
            <consortium name="DOE Joint Genome Institute"/>
            <person name="Kuo A."/>
            <person name="Girlanda M."/>
            <person name="Perotto S."/>
            <person name="Kohler A."/>
            <person name="Nagy L.G."/>
            <person name="Floudas D."/>
            <person name="Copeland A."/>
            <person name="Barry K.W."/>
            <person name="Cichocki N."/>
            <person name="Veneault-Fourrey C."/>
            <person name="LaButti K."/>
            <person name="Lindquist E.A."/>
            <person name="Lipzen A."/>
            <person name="Lundell T."/>
            <person name="Morin E."/>
            <person name="Murat C."/>
            <person name="Sun H."/>
            <person name="Tunlid A."/>
            <person name="Henrissat B."/>
            <person name="Grigoriev I.V."/>
            <person name="Hibbett D.S."/>
            <person name="Martin F."/>
            <person name="Nordberg H.P."/>
            <person name="Cantor M.N."/>
            <person name="Hua S.X."/>
        </authorList>
    </citation>
    <scope>NUCLEOTIDE SEQUENCE [LARGE SCALE GENOMIC DNA]</scope>
    <source>
        <strain evidence="11 12">MUT 4182</strain>
    </source>
</reference>
<evidence type="ECO:0000256" key="6">
    <source>
        <dbReference type="ARBA" id="ARBA00023242"/>
    </source>
</evidence>
<dbReference type="SUPFAM" id="SSF52540">
    <property type="entry name" value="P-loop containing nucleoside triphosphate hydrolases"/>
    <property type="match status" value="2"/>
</dbReference>
<keyword evidence="7" id="KW-0175">Coiled coil</keyword>
<dbReference type="Pfam" id="PF00271">
    <property type="entry name" value="Helicase_C"/>
    <property type="match status" value="1"/>
</dbReference>
<protein>
    <submittedName>
        <fullName evidence="11">Uncharacterized protein</fullName>
    </submittedName>
</protein>
<feature type="compositionally biased region" description="Basic and acidic residues" evidence="8">
    <location>
        <begin position="1778"/>
        <end position="1787"/>
    </location>
</feature>
<dbReference type="Gene3D" id="3.40.50.300">
    <property type="entry name" value="P-loop containing nucleotide triphosphate hydrolases"/>
    <property type="match status" value="1"/>
</dbReference>
<feature type="compositionally biased region" description="Acidic residues" evidence="8">
    <location>
        <begin position="736"/>
        <end position="750"/>
    </location>
</feature>
<evidence type="ECO:0000256" key="7">
    <source>
        <dbReference type="SAM" id="Coils"/>
    </source>
</evidence>
<keyword evidence="12" id="KW-1185">Reference proteome</keyword>
<dbReference type="InterPro" id="IPR000953">
    <property type="entry name" value="Chromo/chromo_shadow_dom"/>
</dbReference>
<evidence type="ECO:0000256" key="2">
    <source>
        <dbReference type="ARBA" id="ARBA00022737"/>
    </source>
</evidence>
<dbReference type="OrthoDB" id="5857104at2759"/>
<feature type="compositionally biased region" description="Acidic residues" evidence="8">
    <location>
        <begin position="198"/>
        <end position="215"/>
    </location>
</feature>
<dbReference type="HOGENOM" id="CLU_001508_2_0_1"/>
<keyword evidence="4" id="KW-0378">Hydrolase</keyword>
<feature type="domain" description="Helicase ATP-binding" evidence="9">
    <location>
        <begin position="878"/>
        <end position="1050"/>
    </location>
</feature>
<dbReference type="InterPro" id="IPR016197">
    <property type="entry name" value="Chromo-like_dom_sf"/>
</dbReference>
<keyword evidence="5" id="KW-0067">ATP-binding</keyword>
<evidence type="ECO:0000259" key="9">
    <source>
        <dbReference type="PROSITE" id="PS51192"/>
    </source>
</evidence>
<feature type="compositionally biased region" description="Basic and acidic residues" evidence="8">
    <location>
        <begin position="449"/>
        <end position="464"/>
    </location>
</feature>
<dbReference type="InterPro" id="IPR056616">
    <property type="entry name" value="Chromo_MIT1"/>
</dbReference>
<name>A0A0C3LIR6_9AGAM</name>
<dbReference type="STRING" id="1051891.A0A0C3LIR6"/>
<evidence type="ECO:0000256" key="8">
    <source>
        <dbReference type="SAM" id="MobiDB-lite"/>
    </source>
</evidence>
<evidence type="ECO:0000256" key="1">
    <source>
        <dbReference type="ARBA" id="ARBA00004123"/>
    </source>
</evidence>
<dbReference type="Pfam" id="PF00176">
    <property type="entry name" value="SNF2-rel_dom"/>
    <property type="match status" value="1"/>
</dbReference>
<dbReference type="InterPro" id="IPR038718">
    <property type="entry name" value="SNF2-like_sf"/>
</dbReference>
<reference evidence="12" key="2">
    <citation type="submission" date="2015-01" db="EMBL/GenBank/DDBJ databases">
        <title>Evolutionary Origins and Diversification of the Mycorrhizal Mutualists.</title>
        <authorList>
            <consortium name="DOE Joint Genome Institute"/>
            <consortium name="Mycorrhizal Genomics Consortium"/>
            <person name="Kohler A."/>
            <person name="Kuo A."/>
            <person name="Nagy L.G."/>
            <person name="Floudas D."/>
            <person name="Copeland A."/>
            <person name="Barry K.W."/>
            <person name="Cichocki N."/>
            <person name="Veneault-Fourrey C."/>
            <person name="LaButti K."/>
            <person name="Lindquist E.A."/>
            <person name="Lipzen A."/>
            <person name="Lundell T."/>
            <person name="Morin E."/>
            <person name="Murat C."/>
            <person name="Riley R."/>
            <person name="Ohm R."/>
            <person name="Sun H."/>
            <person name="Tunlid A."/>
            <person name="Henrissat B."/>
            <person name="Grigoriev I.V."/>
            <person name="Hibbett D.S."/>
            <person name="Martin F."/>
        </authorList>
    </citation>
    <scope>NUCLEOTIDE SEQUENCE [LARGE SCALE GENOMIC DNA]</scope>
    <source>
        <strain evidence="12">MUT 4182</strain>
    </source>
</reference>
<evidence type="ECO:0000256" key="4">
    <source>
        <dbReference type="ARBA" id="ARBA00022801"/>
    </source>
</evidence>
<feature type="compositionally biased region" description="Basic residues" evidence="8">
    <location>
        <begin position="280"/>
        <end position="293"/>
    </location>
</feature>
<feature type="region of interest" description="Disordered" evidence="8">
    <location>
        <begin position="672"/>
        <end position="692"/>
    </location>
</feature>
<dbReference type="CDD" id="cd18793">
    <property type="entry name" value="SF2_C_SNF"/>
    <property type="match status" value="1"/>
</dbReference>
<feature type="domain" description="Helicase C-terminal" evidence="10">
    <location>
        <begin position="1184"/>
        <end position="1338"/>
    </location>
</feature>
<evidence type="ECO:0000313" key="11">
    <source>
        <dbReference type="EMBL" id="KIO33868.1"/>
    </source>
</evidence>
<evidence type="ECO:0000256" key="5">
    <source>
        <dbReference type="ARBA" id="ARBA00022840"/>
    </source>
</evidence>
<keyword evidence="3" id="KW-0547">Nucleotide-binding</keyword>
<evidence type="ECO:0000259" key="10">
    <source>
        <dbReference type="PROSITE" id="PS51194"/>
    </source>
</evidence>
<keyword evidence="2" id="KW-0677">Repeat</keyword>
<dbReference type="Gene3D" id="2.40.50.40">
    <property type="match status" value="1"/>
</dbReference>
<feature type="compositionally biased region" description="Polar residues" evidence="8">
    <location>
        <begin position="236"/>
        <end position="245"/>
    </location>
</feature>
<feature type="compositionally biased region" description="Basic residues" evidence="8">
    <location>
        <begin position="337"/>
        <end position="352"/>
    </location>
</feature>
<dbReference type="SMART" id="SM00490">
    <property type="entry name" value="HELICc"/>
    <property type="match status" value="1"/>
</dbReference>
<dbReference type="InterPro" id="IPR014001">
    <property type="entry name" value="Helicase_ATP-bd"/>
</dbReference>
<gene>
    <name evidence="11" type="ORF">M407DRAFT_17468</name>
</gene>
<dbReference type="GO" id="GO:0042393">
    <property type="term" value="F:histone binding"/>
    <property type="evidence" value="ECO:0007669"/>
    <property type="project" value="TreeGrafter"/>
</dbReference>
<dbReference type="GO" id="GO:0003677">
    <property type="term" value="F:DNA binding"/>
    <property type="evidence" value="ECO:0007669"/>
    <property type="project" value="TreeGrafter"/>
</dbReference>
<dbReference type="InterPro" id="IPR041684">
    <property type="entry name" value="Znf-PHD-like"/>
</dbReference>
<accession>A0A0C3LIR6</accession>
<sequence>MQTKRIWAENLSLPIHPNPPIPYTSFLNALIRVDNAQTMTDDSAEMDVDNAVEKLLTTILTDEVGSSPRAETPPGSPRFWIEVPRLPTPVRATYRRTQDLTDDDEDPVEVVHEIKLEGKFSKGFFIENEGRFGKLIDEFEDARDSGTLETFDPSSKKVLLADRLRPSTVKGAALLTRPSRGNRSSGSAVTGGTSLSEVSDDSGEESEAYEEDFDDTPGRHLRTRAALNKFGPWSPTKRQAPTRSSTRAKKQNYPNGFDMDDSDFIVVEDSEDEDFQPGKKSPKANRQKRKRISRPAYGFVRSTDDLEESDSDTPPMNIHRPYCEKCEQPPAHVVMVKARKQKSKGGSRKKGRRGPDADLMESSDDEVVKTEKLGGWVRCLKCCVATHWKCLSLQQKTEILAAIRQKEQANVGTGYENRKTLDWEETTEFVCGSCLRGGVCMQCNEPVKTEDPPTFETEDKKSQDGDVPMADASSDPPKVHEISPDPSPGLLFRCVTCKRPSHYKHLPPLPGHNDEEAESIAGSYQDTWCCQDCRRWEYKLDKIIAWRPYPADAIEPPRDSDTPINYKIPLPREYLVKWEDISYRHLEWVPHMWLLSTNQQKLRNFLTKGTKVRIYLPDHEEVAKSLKLSDASRAILDQSIASSNTTKAGTPVSGETETTLQILQKKAKWKEAKEAETEELPDGEPTANPIAEHCVPRAWKTVDRILDVAFWKPRPKSKPKSKGKQKQGKKKQQISSDEEDIVDSQDEATVEDPRRAALAFGEQPDPHLVENMAEREERTGEVTMDDLKDAVWCFFKWRELTHEDATWDSPPKPNDHGYEEYVQAFEVFLEAQKVALVPLSPSEQRKKDNRPPRDMPVIKDPGFEQGGKLQLEGVTWLYRGWYNKQTGILADEMGLGKTVQVTTFVGMLVQENVFPILIVVPNSTISNWMREFSKWAPHVRAVQYNGDAKSRQIIREYELYHRGTKDLKFHVLVATYEAVTHPSDFSNVYARVTRWEALIIDEGQRLKSDSSLIFRRLKELNTKHRVIMTGTPLNNNIRELFNLMNFLDAENWHNLKELETEYAELDEEKVSTLHNRLKPYFLRRIKAEVMTDLPPKNEVIVPISMAPLQKEVYKSILDKNMAALGSLIGEKGSKMKKSNLNNLLIQLRKCMQHPYLIDPELEVLGLSEQETHQRLIEASGKLRLLETMLPKLKERGHRVLLFSQFTMALDIIEDFIQGEGYKFLRLDGDTKSDQRQRDMDEFNKPGSDVFIYLLSTRAGGQGVGINLWSADTVIIFDPDFNPHQDLQAIARAHRMGQRKKVLVFKFMIKGAAEERIVQAGKGKLVLDHLIVQKMDDEEGEEDVQTILSFGAKAIFEGDATDARYTDQDVNNLIDKLEQQEPEPATEAGQTAMKFDFAKIWESGTNNLGEVVEEDTQESNSYWAQRIAHANQLKAQMALQERTGRGVRRKATQKVVVEDQEFDSPQKPKIEKANVKRRKNSDAEDEDWKGPARISVSPASSASGDYASGDDPTALADGPKAKKQRKSYLQGTEDVDPLFPFPELLSSNNGYDPSESEDEAPTIRCHVCGREHPEGGCKATSDRAALLESKRILLSSQISDRDEAIRLINDKLKELDRKEAKRRAAEKRRAEEKERTKAAAAAVAAAAAKVQLSHPSTGYANHPKLPIPAPKTMDPASRSQKKVKAAEMIVPCPICGQTPFHLVKHCPNVRTGQGVSQVLQDYNAGHLPKLDENTALLLKDMLERWNAVALAQPGPSRASLGQPQASGRSVERMSTGKSPNDHRYPDSR</sequence>
<dbReference type="PANTHER" id="PTHR45623">
    <property type="entry name" value="CHROMODOMAIN-HELICASE-DNA-BINDING PROTEIN 3-RELATED-RELATED"/>
    <property type="match status" value="1"/>
</dbReference>
<organism evidence="11 12">
    <name type="scientific">Tulasnella calospora MUT 4182</name>
    <dbReference type="NCBI Taxonomy" id="1051891"/>
    <lineage>
        <taxon>Eukaryota</taxon>
        <taxon>Fungi</taxon>
        <taxon>Dikarya</taxon>
        <taxon>Basidiomycota</taxon>
        <taxon>Agaricomycotina</taxon>
        <taxon>Agaricomycetes</taxon>
        <taxon>Cantharellales</taxon>
        <taxon>Tulasnellaceae</taxon>
        <taxon>Tulasnella</taxon>
    </lineage>
</organism>
<dbReference type="PROSITE" id="PS51194">
    <property type="entry name" value="HELICASE_CTER"/>
    <property type="match status" value="1"/>
</dbReference>
<feature type="compositionally biased region" description="Basic residues" evidence="8">
    <location>
        <begin position="713"/>
        <end position="732"/>
    </location>
</feature>
<dbReference type="GO" id="GO:0000785">
    <property type="term" value="C:chromatin"/>
    <property type="evidence" value="ECO:0007669"/>
    <property type="project" value="TreeGrafter"/>
</dbReference>
<proteinExistence type="predicted"/>
<keyword evidence="6" id="KW-0539">Nucleus</keyword>
<feature type="compositionally biased region" description="Polar residues" evidence="8">
    <location>
        <begin position="179"/>
        <end position="193"/>
    </location>
</feature>